<dbReference type="PANTHER" id="PTHR15288:SF2">
    <property type="entry name" value="DENN DOMAIN-CONTAINING PROTEIN 2D"/>
    <property type="match status" value="1"/>
</dbReference>
<dbReference type="KEGG" id="char:105900617"/>
<evidence type="ECO:0000256" key="2">
    <source>
        <dbReference type="SAM" id="MobiDB-lite"/>
    </source>
</evidence>
<name>A0A6P8FHR7_CLUHA</name>
<organism evidence="4 6">
    <name type="scientific">Clupea harengus</name>
    <name type="common">Atlantic herring</name>
    <dbReference type="NCBI Taxonomy" id="7950"/>
    <lineage>
        <taxon>Eukaryota</taxon>
        <taxon>Metazoa</taxon>
        <taxon>Chordata</taxon>
        <taxon>Craniata</taxon>
        <taxon>Vertebrata</taxon>
        <taxon>Euteleostomi</taxon>
        <taxon>Actinopterygii</taxon>
        <taxon>Neopterygii</taxon>
        <taxon>Teleostei</taxon>
        <taxon>Clupei</taxon>
        <taxon>Clupeiformes</taxon>
        <taxon>Clupeoidei</taxon>
        <taxon>Clupeidae</taxon>
        <taxon>Clupea</taxon>
    </lineage>
</organism>
<evidence type="ECO:0000259" key="3">
    <source>
        <dbReference type="PROSITE" id="PS50211"/>
    </source>
</evidence>
<accession>A0A6P8FHR7</accession>
<dbReference type="PANTHER" id="PTHR15288">
    <property type="entry name" value="DENN DOMAIN-CONTAINING PROTEIN 2"/>
    <property type="match status" value="1"/>
</dbReference>
<dbReference type="RefSeq" id="XP_012683418.1">
    <property type="nucleotide sequence ID" value="XM_012827964.3"/>
</dbReference>
<dbReference type="GO" id="GO:0005085">
    <property type="term" value="F:guanyl-nucleotide exchange factor activity"/>
    <property type="evidence" value="ECO:0007669"/>
    <property type="project" value="UniProtKB-KW"/>
</dbReference>
<dbReference type="SMART" id="SM00799">
    <property type="entry name" value="DENN"/>
    <property type="match status" value="1"/>
</dbReference>
<proteinExistence type="predicted"/>
<dbReference type="SMART" id="SM00801">
    <property type="entry name" value="dDENN"/>
    <property type="match status" value="1"/>
</dbReference>
<feature type="domain" description="UDENN" evidence="3">
    <location>
        <begin position="60"/>
        <end position="453"/>
    </location>
</feature>
<dbReference type="Gene3D" id="3.30.450.200">
    <property type="match status" value="1"/>
</dbReference>
<sequence length="481" mass="54814">MDDRDTGTLKRLSNVFSTLNAKLHKDRGERAPPGPNSGPQAPESSRTQDQSNASGHFFFEYLVVVSLKKRRDQEGYEPQITYQFPKRDAMGQWQKEDEEKSLKAIPLFCFPEGGNWAPLTEYTSETFSFVLTEIDGSRRNGYCRRLLPTGRGARPPEAYCIISRVACFGLFSKIFDEVEKRRQKSMAMIYPFMQSLREAPFPAPGNTVKIKSFIPESGTEIISLTRPMDSWLEHVDFRTLFRCLRDEEVLQVFAATALERRIIFLADELSTLSQVIHAVAALLYPFTWQHTFISIVPEVLIDVVMAPTPYLLGVTRNMLDLVEDHSDLLIVDLSEGAEERFIMRLGDEDTIIPAKLQEELLQELSAIQPNSTAEELNRVISEAFLSFFVKTVGHFGSHVKRGGSGGQPGVFNRKSFCKATEHKANRHFVKHFVETQMFDIFIQEVEKHPNREGFFHKKVAEYEQKKKTEKAKGGWGRVGFV</sequence>
<protein>
    <submittedName>
        <fullName evidence="5 6">DENN/MADD domain containing 2Db</fullName>
    </submittedName>
</protein>
<dbReference type="InterPro" id="IPR051942">
    <property type="entry name" value="DENN_domain_containing_2"/>
</dbReference>
<dbReference type="PROSITE" id="PS50211">
    <property type="entry name" value="DENN"/>
    <property type="match status" value="1"/>
</dbReference>
<dbReference type="CTD" id="492474"/>
<dbReference type="AlphaFoldDB" id="A0A6P8FHR7"/>
<dbReference type="InterPro" id="IPR001194">
    <property type="entry name" value="cDENN_dom"/>
</dbReference>
<dbReference type="GeneID" id="105900617"/>
<dbReference type="Pfam" id="PF03455">
    <property type="entry name" value="dDENN"/>
    <property type="match status" value="1"/>
</dbReference>
<dbReference type="SMART" id="SM00800">
    <property type="entry name" value="uDENN"/>
    <property type="match status" value="1"/>
</dbReference>
<dbReference type="GO" id="GO:0005654">
    <property type="term" value="C:nucleoplasm"/>
    <property type="evidence" value="ECO:0007669"/>
    <property type="project" value="TreeGrafter"/>
</dbReference>
<dbReference type="FunFam" id="3.40.50.11500:FF:000004">
    <property type="entry name" value="DENN domain-containing protein 2C isoform X1"/>
    <property type="match status" value="1"/>
</dbReference>
<evidence type="ECO:0000313" key="4">
    <source>
        <dbReference type="Proteomes" id="UP000515152"/>
    </source>
</evidence>
<dbReference type="Pfam" id="PF03456">
    <property type="entry name" value="uDENN"/>
    <property type="match status" value="1"/>
</dbReference>
<evidence type="ECO:0000256" key="1">
    <source>
        <dbReference type="ARBA" id="ARBA00022658"/>
    </source>
</evidence>
<dbReference type="Pfam" id="PF02141">
    <property type="entry name" value="DENN"/>
    <property type="match status" value="1"/>
</dbReference>
<dbReference type="Proteomes" id="UP000515152">
    <property type="component" value="Chromosome 5"/>
</dbReference>
<evidence type="ECO:0000313" key="6">
    <source>
        <dbReference type="RefSeq" id="XP_031423161.1"/>
    </source>
</evidence>
<dbReference type="GeneTree" id="ENSGT00950000182931"/>
<dbReference type="InterPro" id="IPR005112">
    <property type="entry name" value="dDENN_dom"/>
</dbReference>
<feature type="region of interest" description="Disordered" evidence="2">
    <location>
        <begin position="21"/>
        <end position="51"/>
    </location>
</feature>
<keyword evidence="4" id="KW-1185">Reference proteome</keyword>
<feature type="compositionally biased region" description="Polar residues" evidence="2">
    <location>
        <begin position="37"/>
        <end position="51"/>
    </location>
</feature>
<evidence type="ECO:0000313" key="5">
    <source>
        <dbReference type="RefSeq" id="XP_012683418.1"/>
    </source>
</evidence>
<keyword evidence="1" id="KW-0344">Guanine-nucleotide releasing factor</keyword>
<reference evidence="5 6" key="1">
    <citation type="submission" date="2025-04" db="UniProtKB">
        <authorList>
            <consortium name="RefSeq"/>
        </authorList>
    </citation>
    <scope>IDENTIFICATION</scope>
</reference>
<dbReference type="RefSeq" id="XP_031423161.1">
    <property type="nucleotide sequence ID" value="XM_031567301.2"/>
</dbReference>
<dbReference type="InterPro" id="IPR043153">
    <property type="entry name" value="DENN_C"/>
</dbReference>
<dbReference type="InterPro" id="IPR037516">
    <property type="entry name" value="Tripartite_DENN"/>
</dbReference>
<dbReference type="GO" id="GO:0005829">
    <property type="term" value="C:cytosol"/>
    <property type="evidence" value="ECO:0007669"/>
    <property type="project" value="TreeGrafter"/>
</dbReference>
<gene>
    <name evidence="5 6" type="primary">dennd2db</name>
</gene>
<dbReference type="Gene3D" id="3.40.50.11500">
    <property type="match status" value="1"/>
</dbReference>
<dbReference type="InterPro" id="IPR005113">
    <property type="entry name" value="uDENN_dom"/>
</dbReference>
<dbReference type="OrthoDB" id="10266080at2759"/>